<accession>A0A1E8Q6W5</accession>
<dbReference type="Proteomes" id="UP000178953">
    <property type="component" value="Unassembled WGS sequence"/>
</dbReference>
<evidence type="ECO:0008006" key="3">
    <source>
        <dbReference type="Google" id="ProtNLM"/>
    </source>
</evidence>
<gene>
    <name evidence="1" type="ORF">BEL07_08465</name>
</gene>
<evidence type="ECO:0000313" key="2">
    <source>
        <dbReference type="Proteomes" id="UP000178953"/>
    </source>
</evidence>
<evidence type="ECO:0000313" key="1">
    <source>
        <dbReference type="EMBL" id="OFJ54247.1"/>
    </source>
</evidence>
<reference evidence="1 2" key="1">
    <citation type="submission" date="2016-09" db="EMBL/GenBank/DDBJ databases">
        <title>genome sequence of Mycobacterium sp. 739 SCH.</title>
        <authorList>
            <person name="Greninger A.L."/>
            <person name="Qin X."/>
            <person name="Jerome K."/>
            <person name="Vora S."/>
            <person name="Quinn K."/>
        </authorList>
    </citation>
    <scope>NUCLEOTIDE SEQUENCE [LARGE SCALE GENOMIC DNA]</scope>
    <source>
        <strain evidence="1 2">SCH</strain>
    </source>
</reference>
<comment type="caution">
    <text evidence="1">The sequence shown here is derived from an EMBL/GenBank/DDBJ whole genome shotgun (WGS) entry which is preliminary data.</text>
</comment>
<organism evidence="1 2">
    <name type="scientific">Mycolicibacterium grossiae</name>
    <dbReference type="NCBI Taxonomy" id="1552759"/>
    <lineage>
        <taxon>Bacteria</taxon>
        <taxon>Bacillati</taxon>
        <taxon>Actinomycetota</taxon>
        <taxon>Actinomycetes</taxon>
        <taxon>Mycobacteriales</taxon>
        <taxon>Mycobacteriaceae</taxon>
        <taxon>Mycolicibacterium</taxon>
    </lineage>
</organism>
<protein>
    <recommendedName>
        <fullName evidence="3">Transposase</fullName>
    </recommendedName>
</protein>
<dbReference type="AlphaFoldDB" id="A0A1E8Q6W5"/>
<keyword evidence="2" id="KW-1185">Reference proteome</keyword>
<dbReference type="EMBL" id="MCHX01000015">
    <property type="protein sequence ID" value="OFJ54247.1"/>
    <property type="molecule type" value="Genomic_DNA"/>
</dbReference>
<name>A0A1E8Q6W5_9MYCO</name>
<sequence length="62" mass="6793">MIWIAAVAKSSYQKRVARLGEGSFSARGDHVHGVALNTTIHQNIVAVEGLLRLLRRFSPVHG</sequence>
<proteinExistence type="predicted"/>